<dbReference type="OrthoDB" id="1929779at2759"/>
<proteinExistence type="predicted"/>
<feature type="region of interest" description="Disordered" evidence="1">
    <location>
        <begin position="1"/>
        <end position="32"/>
    </location>
</feature>
<dbReference type="Proteomes" id="UP000250321">
    <property type="component" value="Unassembled WGS sequence"/>
</dbReference>
<evidence type="ECO:0000313" key="3">
    <source>
        <dbReference type="Proteomes" id="UP000250321"/>
    </source>
</evidence>
<dbReference type="EMBL" id="PJQY01002638">
    <property type="protein sequence ID" value="PQP91955.1"/>
    <property type="molecule type" value="Genomic_DNA"/>
</dbReference>
<reference evidence="2 3" key="1">
    <citation type="submission" date="2018-02" db="EMBL/GenBank/DDBJ databases">
        <title>Draft genome of wild Prunus yedoensis var. nudiflora.</title>
        <authorList>
            <person name="Baek S."/>
            <person name="Kim J.-H."/>
            <person name="Choi K."/>
            <person name="Kim G.-B."/>
            <person name="Cho A."/>
            <person name="Jang H."/>
            <person name="Shin C.-H."/>
            <person name="Yu H.-J."/>
            <person name="Mun J.-H."/>
        </authorList>
    </citation>
    <scope>NUCLEOTIDE SEQUENCE [LARGE SCALE GENOMIC DNA]</scope>
    <source>
        <strain evidence="3">cv. Jeju island</strain>
        <tissue evidence="2">Leaf</tissue>
    </source>
</reference>
<name>A0A314XJ71_PRUYE</name>
<accession>A0A314XJ71</accession>
<organism evidence="2 3">
    <name type="scientific">Prunus yedoensis var. nudiflora</name>
    <dbReference type="NCBI Taxonomy" id="2094558"/>
    <lineage>
        <taxon>Eukaryota</taxon>
        <taxon>Viridiplantae</taxon>
        <taxon>Streptophyta</taxon>
        <taxon>Embryophyta</taxon>
        <taxon>Tracheophyta</taxon>
        <taxon>Spermatophyta</taxon>
        <taxon>Magnoliopsida</taxon>
        <taxon>eudicotyledons</taxon>
        <taxon>Gunneridae</taxon>
        <taxon>Pentapetalae</taxon>
        <taxon>rosids</taxon>
        <taxon>fabids</taxon>
        <taxon>Rosales</taxon>
        <taxon>Rosaceae</taxon>
        <taxon>Amygdaloideae</taxon>
        <taxon>Amygdaleae</taxon>
        <taxon>Prunus</taxon>
    </lineage>
</organism>
<dbReference type="AlphaFoldDB" id="A0A314XJ71"/>
<gene>
    <name evidence="2" type="ORF">Pyn_29119</name>
</gene>
<dbReference type="STRING" id="2094558.A0A314XJ71"/>
<comment type="caution">
    <text evidence="2">The sequence shown here is derived from an EMBL/GenBank/DDBJ whole genome shotgun (WGS) entry which is preliminary data.</text>
</comment>
<protein>
    <submittedName>
        <fullName evidence="2">Uncharacterized protein</fullName>
    </submittedName>
</protein>
<sequence>METMMVVPGSPQVSDLGKPQSSQGEENVDPGQTICSEKFPNCLQEKSLVRPVVEGVEDG</sequence>
<evidence type="ECO:0000256" key="1">
    <source>
        <dbReference type="SAM" id="MobiDB-lite"/>
    </source>
</evidence>
<keyword evidence="3" id="KW-1185">Reference proteome</keyword>
<evidence type="ECO:0000313" key="2">
    <source>
        <dbReference type="EMBL" id="PQP91955.1"/>
    </source>
</evidence>